<sequence>MHKNTTFYQNKWGVIVKLTYLEYLFLDIFSTIEPRKINSLYHILTGKRTISVMLQTLRYRLTAYFAVFPKLNLTNFQERIFYFLKLGLLLEVEDNYLLTEKGKKTLEDFFLTHIRNENIYQMNYCAVLPIFKRRLLFLIQVLSESAHENNQYFPIQSRVSEQVWLKQFIRTTGIEKKVLSQQFGKELFLLLEKTPAINQELFVHQLEGNNKIRQTSGQVALEVGWEETEVIIKWQQDWLQIITYLVKNNTDLPIIAKIFQEIVENGGLCSKSTEESYFLWSSGKSLAEIATIRRLKISTINDHISEMAIMYPSFPFEKILSPEQVQYVEQRTKSNKPIHYEEIQEKFPELAFFENRLMQIMGEVDNLWSNKN</sequence>
<dbReference type="Pfam" id="PF14493">
    <property type="entry name" value="HTH_40"/>
    <property type="match status" value="1"/>
</dbReference>
<dbReference type="InterPro" id="IPR029491">
    <property type="entry name" value="Helicase_HTH"/>
</dbReference>
<accession>A0A3Q9BLL5</accession>
<organism evidence="2 3">
    <name type="scientific">Jeotgalibaca ciconiae</name>
    <dbReference type="NCBI Taxonomy" id="2496265"/>
    <lineage>
        <taxon>Bacteria</taxon>
        <taxon>Bacillati</taxon>
        <taxon>Bacillota</taxon>
        <taxon>Bacilli</taxon>
        <taxon>Lactobacillales</taxon>
        <taxon>Carnobacteriaceae</taxon>
        <taxon>Jeotgalibaca</taxon>
    </lineage>
</organism>
<proteinExistence type="predicted"/>
<keyword evidence="3" id="KW-1185">Reference proteome</keyword>
<dbReference type="EMBL" id="CP034465">
    <property type="protein sequence ID" value="AZP05306.1"/>
    <property type="molecule type" value="Genomic_DNA"/>
</dbReference>
<dbReference type="Proteomes" id="UP000273326">
    <property type="component" value="Chromosome"/>
</dbReference>
<evidence type="ECO:0000313" key="3">
    <source>
        <dbReference type="Proteomes" id="UP000273326"/>
    </source>
</evidence>
<protein>
    <recommendedName>
        <fullName evidence="1">Helicase Helix-turn-helix domain-containing protein</fullName>
    </recommendedName>
</protein>
<reference evidence="3" key="1">
    <citation type="submission" date="2018-12" db="EMBL/GenBank/DDBJ databases">
        <title>Complete genome sequencing of Jeotgalibaca sp. H21T32.</title>
        <authorList>
            <person name="Bae J.-W."/>
            <person name="Lee S.-Y."/>
        </authorList>
    </citation>
    <scope>NUCLEOTIDE SEQUENCE [LARGE SCALE GENOMIC DNA]</scope>
    <source>
        <strain evidence="3">H21T32</strain>
    </source>
</reference>
<evidence type="ECO:0000259" key="1">
    <source>
        <dbReference type="Pfam" id="PF14493"/>
    </source>
</evidence>
<dbReference type="AlphaFoldDB" id="A0A3Q9BLL5"/>
<dbReference type="OrthoDB" id="2168040at2"/>
<feature type="domain" description="Helicase Helix-turn-helix" evidence="1">
    <location>
        <begin position="272"/>
        <end position="358"/>
    </location>
</feature>
<dbReference type="KEGG" id="jeh:EJN90_12015"/>
<evidence type="ECO:0000313" key="2">
    <source>
        <dbReference type="EMBL" id="AZP05306.1"/>
    </source>
</evidence>
<name>A0A3Q9BLL5_9LACT</name>
<gene>
    <name evidence="2" type="ORF">EJN90_12015</name>
</gene>